<dbReference type="EMBL" id="JASBWU010000006">
    <property type="protein sequence ID" value="KAJ9120814.1"/>
    <property type="molecule type" value="Genomic_DNA"/>
</dbReference>
<reference evidence="1" key="1">
    <citation type="submission" date="2023-04" db="EMBL/GenBank/DDBJ databases">
        <title>Draft Genome sequencing of Naganishia species isolated from polar environments using Oxford Nanopore Technology.</title>
        <authorList>
            <person name="Leo P."/>
            <person name="Venkateswaran K."/>
        </authorList>
    </citation>
    <scope>NUCLEOTIDE SEQUENCE</scope>
    <source>
        <strain evidence="1">MNA-CCFEE 5425</strain>
    </source>
</reference>
<organism evidence="1 2">
    <name type="scientific">Naganishia vaughanmartiniae</name>
    <dbReference type="NCBI Taxonomy" id="1424756"/>
    <lineage>
        <taxon>Eukaryota</taxon>
        <taxon>Fungi</taxon>
        <taxon>Dikarya</taxon>
        <taxon>Basidiomycota</taxon>
        <taxon>Agaricomycotina</taxon>
        <taxon>Tremellomycetes</taxon>
        <taxon>Filobasidiales</taxon>
        <taxon>Filobasidiaceae</taxon>
        <taxon>Naganishia</taxon>
    </lineage>
</organism>
<evidence type="ECO:0000313" key="2">
    <source>
        <dbReference type="Proteomes" id="UP001243375"/>
    </source>
</evidence>
<evidence type="ECO:0000313" key="1">
    <source>
        <dbReference type="EMBL" id="KAJ9120814.1"/>
    </source>
</evidence>
<keyword evidence="2" id="KW-1185">Reference proteome</keyword>
<accession>A0ACC2XBM5</accession>
<comment type="caution">
    <text evidence="1">The sequence shown here is derived from an EMBL/GenBank/DDBJ whole genome shotgun (WGS) entry which is preliminary data.</text>
</comment>
<protein>
    <submittedName>
        <fullName evidence="1">Uncharacterized protein</fullName>
    </submittedName>
</protein>
<dbReference type="Proteomes" id="UP001243375">
    <property type="component" value="Unassembled WGS sequence"/>
</dbReference>
<gene>
    <name evidence="1" type="ORF">QFC22_002748</name>
</gene>
<name>A0ACC2XBM5_9TREE</name>
<sequence>MHIFITGASGVIGSHTLRYILAQGHTVTATDIVPLPQDLKLPHGSIFVEVDCTDFRAVEKAMLQKPCDGVIHLGAIANPRTGADARTVHNVNVTASYNVMRTAADQGIKRIVQASSVNATGLLYSADSRRKFDELPLTEQSPAHPEDPYSLSKLICEIQADSICRLYEDLRISSLRFHHACDHHKYGIPRSRHEDLWSCLSLNAAARACLLGLTANEPSFCRGHEAFYILHDDLTFGKACTEIGEGFYDEAMKNGMDPDTVTAKELVELYYPGTKLRDGWWTEGNERRGFFDTSKAKKMLGWYHEK</sequence>
<proteinExistence type="predicted"/>